<gene>
    <name evidence="1" type="ORF">DXA50_00395</name>
</gene>
<dbReference type="RefSeq" id="WP_117774491.1">
    <property type="nucleotide sequence ID" value="NZ_QSCR01000001.1"/>
</dbReference>
<dbReference type="EMBL" id="QSCR01000001">
    <property type="protein sequence ID" value="RGY21348.1"/>
    <property type="molecule type" value="Genomic_DNA"/>
</dbReference>
<dbReference type="AlphaFoldDB" id="A0A413ITU2"/>
<sequence>MIQITSKEVYSDSGKFIHRLGTESYFKRSTLLPGDTAGNFKEVDEIPEETGTNYNEEVNSMIRQRYSLSEELAILRQRDSKPDEFEAYNEYAEYCKVEVKNRKHENNDTFNDLVDVELQEREVHPGGND</sequence>
<name>A0A413ITU2_9BACT</name>
<evidence type="ECO:0000313" key="2">
    <source>
        <dbReference type="Proteomes" id="UP000286063"/>
    </source>
</evidence>
<organism evidence="1 2">
    <name type="scientific">Butyricimonas virosa</name>
    <dbReference type="NCBI Taxonomy" id="544645"/>
    <lineage>
        <taxon>Bacteria</taxon>
        <taxon>Pseudomonadati</taxon>
        <taxon>Bacteroidota</taxon>
        <taxon>Bacteroidia</taxon>
        <taxon>Bacteroidales</taxon>
        <taxon>Odoribacteraceae</taxon>
        <taxon>Butyricimonas</taxon>
    </lineage>
</organism>
<protein>
    <submittedName>
        <fullName evidence="1">Uncharacterized protein</fullName>
    </submittedName>
</protein>
<accession>A0A413ITU2</accession>
<dbReference type="Proteomes" id="UP000286063">
    <property type="component" value="Unassembled WGS sequence"/>
</dbReference>
<proteinExistence type="predicted"/>
<evidence type="ECO:0000313" key="1">
    <source>
        <dbReference type="EMBL" id="RGY21348.1"/>
    </source>
</evidence>
<reference evidence="1 2" key="1">
    <citation type="submission" date="2018-08" db="EMBL/GenBank/DDBJ databases">
        <title>A genome reference for cultivated species of the human gut microbiota.</title>
        <authorList>
            <person name="Zou Y."/>
            <person name="Xue W."/>
            <person name="Luo G."/>
        </authorList>
    </citation>
    <scope>NUCLEOTIDE SEQUENCE [LARGE SCALE GENOMIC DNA]</scope>
    <source>
        <strain evidence="1 2">OF02-7</strain>
    </source>
</reference>
<comment type="caution">
    <text evidence="1">The sequence shown here is derived from an EMBL/GenBank/DDBJ whole genome shotgun (WGS) entry which is preliminary data.</text>
</comment>
<dbReference type="OrthoDB" id="1047031at2"/>